<keyword evidence="1" id="KW-0812">Transmembrane</keyword>
<proteinExistence type="predicted"/>
<dbReference type="SMART" id="SM00052">
    <property type="entry name" value="EAL"/>
    <property type="match status" value="1"/>
</dbReference>
<feature type="transmembrane region" description="Helical" evidence="1">
    <location>
        <begin position="6"/>
        <end position="27"/>
    </location>
</feature>
<evidence type="ECO:0000259" key="3">
    <source>
        <dbReference type="PROSITE" id="PS50887"/>
    </source>
</evidence>
<dbReference type="EMBL" id="BSND01000005">
    <property type="protein sequence ID" value="GLP99704.1"/>
    <property type="molecule type" value="Genomic_DNA"/>
</dbReference>
<evidence type="ECO:0000256" key="1">
    <source>
        <dbReference type="SAM" id="Phobius"/>
    </source>
</evidence>
<evidence type="ECO:0000313" key="4">
    <source>
        <dbReference type="EMBL" id="GLP99704.1"/>
    </source>
</evidence>
<keyword evidence="1" id="KW-0472">Membrane</keyword>
<dbReference type="Proteomes" id="UP001161423">
    <property type="component" value="Unassembled WGS sequence"/>
</dbReference>
<dbReference type="PROSITE" id="PS50883">
    <property type="entry name" value="EAL"/>
    <property type="match status" value="1"/>
</dbReference>
<dbReference type="PANTHER" id="PTHR33121:SF70">
    <property type="entry name" value="SIGNALING PROTEIN YKOW"/>
    <property type="match status" value="1"/>
</dbReference>
<feature type="transmembrane region" description="Helical" evidence="1">
    <location>
        <begin position="328"/>
        <end position="348"/>
    </location>
</feature>
<dbReference type="Pfam" id="PF05226">
    <property type="entry name" value="CHASE2"/>
    <property type="match status" value="1"/>
</dbReference>
<dbReference type="SUPFAM" id="SSF141868">
    <property type="entry name" value="EAL domain-like"/>
    <property type="match status" value="1"/>
</dbReference>
<dbReference type="PROSITE" id="PS50887">
    <property type="entry name" value="GGDEF"/>
    <property type="match status" value="1"/>
</dbReference>
<dbReference type="Gene3D" id="3.20.20.450">
    <property type="entry name" value="EAL domain"/>
    <property type="match status" value="1"/>
</dbReference>
<dbReference type="CDD" id="cd01948">
    <property type="entry name" value="EAL"/>
    <property type="match status" value="1"/>
</dbReference>
<reference evidence="4" key="2">
    <citation type="submission" date="2023-01" db="EMBL/GenBank/DDBJ databases">
        <title>Draft genome sequence of Methylophaga thalassica strain NBRC 102424.</title>
        <authorList>
            <person name="Sun Q."/>
            <person name="Mori K."/>
        </authorList>
    </citation>
    <scope>NUCLEOTIDE SEQUENCE</scope>
    <source>
        <strain evidence="4">NBRC 102424</strain>
    </source>
</reference>
<gene>
    <name evidence="4" type="ORF">GCM10007891_15580</name>
</gene>
<dbReference type="SMART" id="SM01080">
    <property type="entry name" value="CHASE2"/>
    <property type="match status" value="1"/>
</dbReference>
<dbReference type="InterPro" id="IPR001633">
    <property type="entry name" value="EAL_dom"/>
</dbReference>
<feature type="domain" description="EAL" evidence="2">
    <location>
        <begin position="563"/>
        <end position="816"/>
    </location>
</feature>
<evidence type="ECO:0008006" key="6">
    <source>
        <dbReference type="Google" id="ProtNLM"/>
    </source>
</evidence>
<dbReference type="SUPFAM" id="SSF55073">
    <property type="entry name" value="Nucleotide cyclase"/>
    <property type="match status" value="1"/>
</dbReference>
<protein>
    <recommendedName>
        <fullName evidence="6">EAL domain-containing protein</fullName>
    </recommendedName>
</protein>
<accession>A0ABQ5TU63</accession>
<dbReference type="InterPro" id="IPR043128">
    <property type="entry name" value="Rev_trsase/Diguanyl_cyclase"/>
</dbReference>
<organism evidence="4 5">
    <name type="scientific">Methylophaga thalassica</name>
    <dbReference type="NCBI Taxonomy" id="40223"/>
    <lineage>
        <taxon>Bacteria</taxon>
        <taxon>Pseudomonadati</taxon>
        <taxon>Pseudomonadota</taxon>
        <taxon>Gammaproteobacteria</taxon>
        <taxon>Thiotrichales</taxon>
        <taxon>Piscirickettsiaceae</taxon>
        <taxon>Methylophaga</taxon>
    </lineage>
</organism>
<sequence>MSDYQRSWIIGFFLVICLALAGFFLSANKSLQRLDLLIYDLMLPLQAPAMSDDIVIIAIDDASIQALGRWPWTRQRHAELLDTLLALSPRAIGIDLLFSEPENNSDADQSLARAMTENNRTVLVVAPIQETPDSIIIERLPIPVLALAAEALGYVDVELDIDGVNRHFYLYGGIADPHWPSMALAMLNVGNDRPIRMPPSYADKADKQTGTGWLRRHKVMLSFTSPEDKAQRISYVDVLAGRVAASAIENKYVLIGATSAGIGDMISTPANQSHQRMPGVEVISQEMNTLLQNKWLYELAQPIQSVLTVILIVFSVTILFWLPQRYSLVTMIVALLLITGCSLGLLLWPKLWFAPASALIMTLLSWPLWTVWQYQLNDRFTKKLMSQLEKQSRQHIITGLPNHGVLQEQLHKLKNLSQPNSLAALFVIHVTRPDSAISVIDRSISDSLLLTISERLKQATESDAFIAHLNEDDFAVLIMEQQDINTIQYAANRLLFHLQTPIHDFGEEIVLTPNIGLSIWPTDSRDCTELLRKAHTAMFKSRLDKTLPICIYTADIGQEIESRAELERAMSGALGRGEFEIYYQPQVEALTGRLVGAEALLRWHSPELGDVGPESFIPVAEQSGLINAIGQWVLRKACEDLKLMKEIGLEHIRIAVNLSPLQFSDMTLADEIAETLRNAGIEPSRLELEVTESTLMNNMSNAVEAMTNIKKHGMSLAIDDFGTGYSSLKHLQLFPLDCLKIDKCFTQDLSHKSTAEITLSIIELARRLNLRIIAEGVESREQADFFRQHNCDELQGYLYSKPIPAKALIELMKQQASTRINFNTQ</sequence>
<name>A0ABQ5TU63_9GAMM</name>
<dbReference type="InterPro" id="IPR029787">
    <property type="entry name" value="Nucleotide_cyclase"/>
</dbReference>
<evidence type="ECO:0000313" key="5">
    <source>
        <dbReference type="Proteomes" id="UP001161423"/>
    </source>
</evidence>
<keyword evidence="1" id="KW-1133">Transmembrane helix</keyword>
<dbReference type="InterPro" id="IPR007890">
    <property type="entry name" value="CHASE2"/>
</dbReference>
<dbReference type="InterPro" id="IPR035919">
    <property type="entry name" value="EAL_sf"/>
</dbReference>
<dbReference type="Gene3D" id="3.30.70.270">
    <property type="match status" value="1"/>
</dbReference>
<keyword evidence="5" id="KW-1185">Reference proteome</keyword>
<comment type="caution">
    <text evidence="4">The sequence shown here is derived from an EMBL/GenBank/DDBJ whole genome shotgun (WGS) entry which is preliminary data.</text>
</comment>
<dbReference type="Pfam" id="PF00990">
    <property type="entry name" value="GGDEF"/>
    <property type="match status" value="1"/>
</dbReference>
<dbReference type="CDD" id="cd01949">
    <property type="entry name" value="GGDEF"/>
    <property type="match status" value="1"/>
</dbReference>
<dbReference type="PANTHER" id="PTHR33121">
    <property type="entry name" value="CYCLIC DI-GMP PHOSPHODIESTERASE PDEF"/>
    <property type="match status" value="1"/>
</dbReference>
<dbReference type="InterPro" id="IPR000160">
    <property type="entry name" value="GGDEF_dom"/>
</dbReference>
<dbReference type="Pfam" id="PF00563">
    <property type="entry name" value="EAL"/>
    <property type="match status" value="1"/>
</dbReference>
<dbReference type="SMART" id="SM00267">
    <property type="entry name" value="GGDEF"/>
    <property type="match status" value="1"/>
</dbReference>
<reference evidence="4" key="1">
    <citation type="journal article" date="2014" name="Int. J. Syst. Evol. Microbiol.">
        <title>Complete genome of a new Firmicutes species belonging to the dominant human colonic microbiota ('Ruminococcus bicirculans') reveals two chromosomes and a selective capacity to utilize plant glucans.</title>
        <authorList>
            <consortium name="NISC Comparative Sequencing Program"/>
            <person name="Wegmann U."/>
            <person name="Louis P."/>
            <person name="Goesmann A."/>
            <person name="Henrissat B."/>
            <person name="Duncan S.H."/>
            <person name="Flint H.J."/>
        </authorList>
    </citation>
    <scope>NUCLEOTIDE SEQUENCE</scope>
    <source>
        <strain evidence="4">NBRC 102424</strain>
    </source>
</reference>
<dbReference type="InterPro" id="IPR050706">
    <property type="entry name" value="Cyclic-di-GMP_PDE-like"/>
</dbReference>
<feature type="transmembrane region" description="Helical" evidence="1">
    <location>
        <begin position="303"/>
        <end position="322"/>
    </location>
</feature>
<evidence type="ECO:0000259" key="2">
    <source>
        <dbReference type="PROSITE" id="PS50883"/>
    </source>
</evidence>
<feature type="domain" description="GGDEF" evidence="3">
    <location>
        <begin position="421"/>
        <end position="554"/>
    </location>
</feature>
<dbReference type="RefSeq" id="WP_284722988.1">
    <property type="nucleotide sequence ID" value="NZ_BSND01000005.1"/>
</dbReference>